<dbReference type="EMBL" id="CACRSR010000013">
    <property type="protein sequence ID" value="VYT07979.1"/>
    <property type="molecule type" value="Genomic_DNA"/>
</dbReference>
<sequence>MLDEAQAYEDSRNYDCCQIINGAFTVGCAVNEAYCEGRSATPADVEVEAVAKRLLWRSCKKWDGIESDYVAKDEDDAWDYAGEIPGFQEEYIRQAKEMLEIARKAVNE</sequence>
<dbReference type="RefSeq" id="WP_421727079.1">
    <property type="nucleotide sequence ID" value="NZ_CACRSR010000013.1"/>
</dbReference>
<dbReference type="AlphaFoldDB" id="A0A6N2TSM0"/>
<reference evidence="1" key="1">
    <citation type="submission" date="2019-11" db="EMBL/GenBank/DDBJ databases">
        <authorList>
            <person name="Feng L."/>
        </authorList>
    </citation>
    <scope>NUCLEOTIDE SEQUENCE</scope>
    <source>
        <strain evidence="1">BAdolescentisLFYP80</strain>
    </source>
</reference>
<accession>A0A6N2TSM0</accession>
<evidence type="ECO:0000313" key="1">
    <source>
        <dbReference type="EMBL" id="VYT07979.1"/>
    </source>
</evidence>
<name>A0A6N2TSM0_BIFAD</name>
<organism evidence="1">
    <name type="scientific">Bifidobacterium adolescentis</name>
    <dbReference type="NCBI Taxonomy" id="1680"/>
    <lineage>
        <taxon>Bacteria</taxon>
        <taxon>Bacillati</taxon>
        <taxon>Actinomycetota</taxon>
        <taxon>Actinomycetes</taxon>
        <taxon>Bifidobacteriales</taxon>
        <taxon>Bifidobacteriaceae</taxon>
        <taxon>Bifidobacterium</taxon>
    </lineage>
</organism>
<gene>
    <name evidence="1" type="ORF">BALFYP80_01550</name>
</gene>
<proteinExistence type="predicted"/>
<protein>
    <submittedName>
        <fullName evidence="1">Uncharacterized protein</fullName>
    </submittedName>
</protein>